<dbReference type="OrthoDB" id="350308at2157"/>
<feature type="coiled-coil region" evidence="1">
    <location>
        <begin position="820"/>
        <end position="872"/>
    </location>
</feature>
<dbReference type="PANTHER" id="PTHR35894">
    <property type="entry name" value="GENERAL SECRETION PATHWAY PROTEIN A-RELATED"/>
    <property type="match status" value="1"/>
</dbReference>
<dbReference type="EMBL" id="FNPC01000014">
    <property type="protein sequence ID" value="SDY90704.1"/>
    <property type="molecule type" value="Genomic_DNA"/>
</dbReference>
<dbReference type="Gene3D" id="3.40.50.300">
    <property type="entry name" value="P-loop containing nucleotide triphosphate hydrolases"/>
    <property type="match status" value="1"/>
</dbReference>
<dbReference type="InterPro" id="IPR052026">
    <property type="entry name" value="ExeA_AAA_ATPase_DNA-bind"/>
</dbReference>
<keyword evidence="1" id="KW-0175">Coiled coil</keyword>
<evidence type="ECO:0000256" key="1">
    <source>
        <dbReference type="SAM" id="Coils"/>
    </source>
</evidence>
<sequence>MSKYDKFDLNTNPFERTIANEETARTYRIVGRDDQEARLEEFVQDALQHPENMSRSLVFGDYGTGKSHHLIQLRDDLKDGIEIDGATHHAIGVYVGNLGLSIRSLYIEIIEEVLDFAPELEDFVEGLKPVEPESSVEETFEVEQLMKNVATNLRKLSQEATTEYDYNSIFIFIDEAEDIVNAEESKVKDFVRSFLHVVNELSAARIHILLGFSQKAKTRITGYDEEGSQPLGNALFQRFAQRQAIQLGNLRKGDVEEMLIDRLDQHRSTNKGKLYPIVEETIGVIKSLTNGHPREILSIYASALQYAAEADLDAVNGDAVFYAIRGFDSLVRDEQILSTTSLSNFEQGLRDFDTDAANDFENLRGRLIGEDARVPQDGFTTDPEELLQPISISSDTDIRVLERINEDGRYFYQLHEEAKDFLFGSTGGEGTLIADLDIHATTAPIKYQSSMSRGFALALREADYATTFPDPVGVEYEDYQLESWLVEYHVGEGYRRPTVALAVYNGPELPKEIAELFIKTIEQKGASFGILLKQGQGKSAELNKYLSELEGLKSDYYRERVLQIDLTEKQREESAYGKLLGLGKSDVEFDDDAFEVDELVESLGVNDRLVEAIQESVLPYPGSIGRRVIEEMERNQQKDFTITGLREQLDLQQYDLRSETMIGYLKQGLVSKDGQNWTYPDVEDDRPPWYHVYAILKDKDPLTRDELQFEVEQRFVLGCNEGEEAEMLQWYLNRLRIAGYVEQEKGPAGEGMKYDVVSVADQVDETVLQARDRLEDARETYEEAQELNITELNEYNNQLDDVETTITDVDGSLNPDSGDLSRLKDALGKAETVRDELQDEIDAGHEQLEGEVENLAIQADELEERLEEIKQEEVHVDDFDTWHEELSTLLEDLRELVEDDEYSLLADRVEEVGERLDEIDEELEEIAGAKQQCVKAYQHAQDLKEEAADAIADISTDNDQQEVLQQELNGFEEVLEAYDKYYSATQYKEALTYLNDHLPELEDTADRAQKISSRQNRLNNNLDSIESDVKKEGDDDLLEQFRDARENVARGQFAEAEQQLGDIQDRLEGPTPEERFRNAVEEHDGRLSKVVDATDFSWDETFKWAYQLYNNGEFNDIHLVNDK</sequence>
<proteinExistence type="predicted"/>
<protein>
    <submittedName>
        <fullName evidence="2">Uncharacterized protein</fullName>
    </submittedName>
</protein>
<dbReference type="PANTHER" id="PTHR35894:SF1">
    <property type="entry name" value="PHOSPHORIBULOKINASE _ URIDINE KINASE FAMILY"/>
    <property type="match status" value="1"/>
</dbReference>
<dbReference type="Gene3D" id="1.10.287.1490">
    <property type="match status" value="1"/>
</dbReference>
<keyword evidence="3" id="KW-1185">Reference proteome</keyword>
<evidence type="ECO:0000313" key="2">
    <source>
        <dbReference type="EMBL" id="SDY90704.1"/>
    </source>
</evidence>
<feature type="coiled-coil region" evidence="1">
    <location>
        <begin position="760"/>
        <end position="794"/>
    </location>
</feature>
<name>A0A1H3NPF4_9EURY</name>
<feature type="coiled-coil region" evidence="1">
    <location>
        <begin position="909"/>
        <end position="946"/>
    </location>
</feature>
<accession>A0A1H3NPF4</accession>
<dbReference type="AlphaFoldDB" id="A0A1H3NPF4"/>
<organism evidence="2 3">
    <name type="scientific">Halopenitus persicus</name>
    <dbReference type="NCBI Taxonomy" id="1048396"/>
    <lineage>
        <taxon>Archaea</taxon>
        <taxon>Methanobacteriati</taxon>
        <taxon>Methanobacteriota</taxon>
        <taxon>Stenosarchaea group</taxon>
        <taxon>Halobacteria</taxon>
        <taxon>Halobacteriales</taxon>
        <taxon>Haloferacaceae</taxon>
        <taxon>Halopenitus</taxon>
    </lineage>
</organism>
<reference evidence="3" key="1">
    <citation type="submission" date="2016-10" db="EMBL/GenBank/DDBJ databases">
        <authorList>
            <person name="Varghese N."/>
            <person name="Submissions S."/>
        </authorList>
    </citation>
    <scope>NUCLEOTIDE SEQUENCE [LARGE SCALE GENOMIC DNA]</scope>
    <source>
        <strain evidence="3">DC30,IBRC 10041,KCTC 4046</strain>
    </source>
</reference>
<dbReference type="Proteomes" id="UP000199079">
    <property type="component" value="Unassembled WGS sequence"/>
</dbReference>
<dbReference type="SUPFAM" id="SSF52540">
    <property type="entry name" value="P-loop containing nucleoside triphosphate hydrolases"/>
    <property type="match status" value="1"/>
</dbReference>
<gene>
    <name evidence="2" type="ORF">SAMN05216564_11420</name>
</gene>
<dbReference type="InterPro" id="IPR027417">
    <property type="entry name" value="P-loop_NTPase"/>
</dbReference>
<dbReference type="RefSeq" id="WP_092735085.1">
    <property type="nucleotide sequence ID" value="NZ_FNPC01000014.1"/>
</dbReference>
<evidence type="ECO:0000313" key="3">
    <source>
        <dbReference type="Proteomes" id="UP000199079"/>
    </source>
</evidence>